<dbReference type="EMBL" id="CM000129">
    <property type="protein sequence ID" value="EEC76790.1"/>
    <property type="molecule type" value="Genomic_DNA"/>
</dbReference>
<reference evidence="10 11" key="1">
    <citation type="journal article" date="2005" name="PLoS Biol.">
        <title>The genomes of Oryza sativa: a history of duplications.</title>
        <authorList>
            <person name="Yu J."/>
            <person name="Wang J."/>
            <person name="Lin W."/>
            <person name="Li S."/>
            <person name="Li H."/>
            <person name="Zhou J."/>
            <person name="Ni P."/>
            <person name="Dong W."/>
            <person name="Hu S."/>
            <person name="Zeng C."/>
            <person name="Zhang J."/>
            <person name="Zhang Y."/>
            <person name="Li R."/>
            <person name="Xu Z."/>
            <person name="Li S."/>
            <person name="Li X."/>
            <person name="Zheng H."/>
            <person name="Cong L."/>
            <person name="Lin L."/>
            <person name="Yin J."/>
            <person name="Geng J."/>
            <person name="Li G."/>
            <person name="Shi J."/>
            <person name="Liu J."/>
            <person name="Lv H."/>
            <person name="Li J."/>
            <person name="Wang J."/>
            <person name="Deng Y."/>
            <person name="Ran L."/>
            <person name="Shi X."/>
            <person name="Wang X."/>
            <person name="Wu Q."/>
            <person name="Li C."/>
            <person name="Ren X."/>
            <person name="Wang J."/>
            <person name="Wang X."/>
            <person name="Li D."/>
            <person name="Liu D."/>
            <person name="Zhang X."/>
            <person name="Ji Z."/>
            <person name="Zhao W."/>
            <person name="Sun Y."/>
            <person name="Zhang Z."/>
            <person name="Bao J."/>
            <person name="Han Y."/>
            <person name="Dong L."/>
            <person name="Ji J."/>
            <person name="Chen P."/>
            <person name="Wu S."/>
            <person name="Liu J."/>
            <person name="Xiao Y."/>
            <person name="Bu D."/>
            <person name="Tan J."/>
            <person name="Yang L."/>
            <person name="Ye C."/>
            <person name="Zhang J."/>
            <person name="Xu J."/>
            <person name="Zhou Y."/>
            <person name="Yu Y."/>
            <person name="Zhang B."/>
            <person name="Zhuang S."/>
            <person name="Wei H."/>
            <person name="Liu B."/>
            <person name="Lei M."/>
            <person name="Yu H."/>
            <person name="Li Y."/>
            <person name="Xu H."/>
            <person name="Wei S."/>
            <person name="He X."/>
            <person name="Fang L."/>
            <person name="Zhang Z."/>
            <person name="Zhang Y."/>
            <person name="Huang X."/>
            <person name="Su Z."/>
            <person name="Tong W."/>
            <person name="Li J."/>
            <person name="Tong Z."/>
            <person name="Li S."/>
            <person name="Ye J."/>
            <person name="Wang L."/>
            <person name="Fang L."/>
            <person name="Lei T."/>
            <person name="Chen C."/>
            <person name="Chen H."/>
            <person name="Xu Z."/>
            <person name="Li H."/>
            <person name="Huang H."/>
            <person name="Zhang F."/>
            <person name="Xu H."/>
            <person name="Li N."/>
            <person name="Zhao C."/>
            <person name="Li S."/>
            <person name="Dong L."/>
            <person name="Huang Y."/>
            <person name="Li L."/>
            <person name="Xi Y."/>
            <person name="Qi Q."/>
            <person name="Li W."/>
            <person name="Zhang B."/>
            <person name="Hu W."/>
            <person name="Zhang Y."/>
            <person name="Tian X."/>
            <person name="Jiao Y."/>
            <person name="Liang X."/>
            <person name="Jin J."/>
            <person name="Gao L."/>
            <person name="Zheng W."/>
            <person name="Hao B."/>
            <person name="Liu S."/>
            <person name="Wang W."/>
            <person name="Yuan L."/>
            <person name="Cao M."/>
            <person name="McDermott J."/>
            <person name="Samudrala R."/>
            <person name="Wang J."/>
            <person name="Wong G.K."/>
            <person name="Yang H."/>
        </authorList>
    </citation>
    <scope>NUCLEOTIDE SEQUENCE [LARGE SCALE GENOMIC DNA]</scope>
    <source>
        <strain evidence="11">cv. 93-11</strain>
    </source>
</reference>
<evidence type="ECO:0000313" key="10">
    <source>
        <dbReference type="EMBL" id="EEC76790.1"/>
    </source>
</evidence>
<dbReference type="Proteomes" id="UP000007015">
    <property type="component" value="Chromosome 4"/>
</dbReference>
<organism evidence="10 11">
    <name type="scientific">Oryza sativa subsp. indica</name>
    <name type="common">Rice</name>
    <dbReference type="NCBI Taxonomy" id="39946"/>
    <lineage>
        <taxon>Eukaryota</taxon>
        <taxon>Viridiplantae</taxon>
        <taxon>Streptophyta</taxon>
        <taxon>Embryophyta</taxon>
        <taxon>Tracheophyta</taxon>
        <taxon>Spermatophyta</taxon>
        <taxon>Magnoliopsida</taxon>
        <taxon>Liliopsida</taxon>
        <taxon>Poales</taxon>
        <taxon>Poaceae</taxon>
        <taxon>BOP clade</taxon>
        <taxon>Oryzoideae</taxon>
        <taxon>Oryzeae</taxon>
        <taxon>Oryzinae</taxon>
        <taxon>Oryza</taxon>
        <taxon>Oryza sativa</taxon>
    </lineage>
</organism>
<evidence type="ECO:0000256" key="5">
    <source>
        <dbReference type="ARBA" id="ARBA00023034"/>
    </source>
</evidence>
<keyword evidence="8" id="KW-0732">Signal</keyword>
<feature type="chain" id="PRO_5002865047" description="Vacuolar protein sorting-associated protein 54 C-terminal domain-containing protein" evidence="8">
    <location>
        <begin position="36"/>
        <end position="1059"/>
    </location>
</feature>
<dbReference type="InterPro" id="IPR012501">
    <property type="entry name" value="Vps54_C"/>
</dbReference>
<dbReference type="PANTHER" id="PTHR12965">
    <property type="entry name" value="VACUOLAR PROTEIN SORTING 54"/>
    <property type="match status" value="1"/>
</dbReference>
<sequence length="1059" mass="116651">MIQSVVPGVVHHRAPQQPSPLRLLLLLLLAHLAPSHPAPRRAPRTPPPNTCDVSRADFAPYLAAVADPFGRFADIRLHASAEELAESQDGAAAGPAASGLAACLREVPALFFKEDFALEDGATFKAACPLGDAALQERLGQHLDVVEAHLVREIARRSESFYEAQGRLRGLDGEIVAAVGRIRELREVVRVLTGDLVGAARQVQELNATRGNLVALQQKLTVILYVSQALAALKLLVAAADCAGALDVIDDLQNLLDTDELTGLYCFRNIRDQLGTSLDSVNSILSAEFVRAAVPDGKAVDALIQANVKRKASVPLNGTEHEVNIDEEESFILRDRLLPLIICLLRTDKLPAVLRIYRDTLITVMKASIKATVAELLPILVARTIDSDSVTGDRAADSDAGGQSLANKLRSLSSEGFVQLLSAIFRIVQVHLVQAAEVKRIVEWIMGNLEGSLSSDASNSVQKHSGSVSDFSQENDHGVTSRVSNTLTRSNSKFPFFQGKTNDMSSTNSIKNVRADVLRENTEAVFAACDAAHGRWAKLLGVRAALHPKLRLQEFLIIYNVTEEFVAATEKIGGRLGYNIRGIVQQQSKQFVDYQHTVRMAKIKAVLDQETWVAIDVPEEFQAIVLSLSSTYSVANGMEMPSTDDSSKLHENRVTSQEPVNSAENNTDNGNAVSTSPSTENNVGHARSTQQTIVHGGVGYHMVNCGLILLKMLSEYVDISKCLPSLSFEVVQRVVEILKLFNTRTCQLVLGAGAMQVSGLKSITSKHLALASQIISFIYSLIPDIRRVLFLKIPEARKQLLMSELDRVTQDYKIHRDEIHTKLVQIMRERLLANLRKLPQIVESWNGPEDTDLQPSQFAKAVTKEVSYLHRILSQTLLEADVQLIFRQVVQIFHSHITEAFSKLELSTPQAKNRLCRDVQHILVCIRKLPAENFSAEAIPNYGLLDDFLAEKFGTKYSYGTWEVLQDIAIIGVKSCAEASKRFLESYINTLLMLNLWPAMRGENGTAMDNPTSDNRDRLPLCNSNVARRQNGQIWSCFCDQGDEGASVRKVEFHDPEDS</sequence>
<dbReference type="OMA" id="QKQAVML"/>
<protein>
    <recommendedName>
        <fullName evidence="9">Vacuolar protein sorting-associated protein 54 C-terminal domain-containing protein</fullName>
    </recommendedName>
</protein>
<feature type="region of interest" description="Disordered" evidence="7">
    <location>
        <begin position="637"/>
        <end position="686"/>
    </location>
</feature>
<feature type="compositionally biased region" description="Polar residues" evidence="7">
    <location>
        <begin position="654"/>
        <end position="686"/>
    </location>
</feature>
<dbReference type="Gramene" id="BGIOSGA015918-TA">
    <property type="protein sequence ID" value="BGIOSGA015918-PA"/>
    <property type="gene ID" value="BGIOSGA015918"/>
</dbReference>
<proteinExistence type="inferred from homology"/>
<dbReference type="GO" id="GO:0042147">
    <property type="term" value="P:retrograde transport, endosome to Golgi"/>
    <property type="evidence" value="ECO:0007669"/>
    <property type="project" value="InterPro"/>
</dbReference>
<comment type="similarity">
    <text evidence="2">Belongs to the VPS54 family.</text>
</comment>
<feature type="region of interest" description="Disordered" evidence="7">
    <location>
        <begin position="454"/>
        <end position="484"/>
    </location>
</feature>
<dbReference type="Pfam" id="PF07928">
    <property type="entry name" value="Vps54"/>
    <property type="match status" value="1"/>
</dbReference>
<dbReference type="HOGENOM" id="CLU_005185_2_0_1"/>
<evidence type="ECO:0000313" key="11">
    <source>
        <dbReference type="Proteomes" id="UP000007015"/>
    </source>
</evidence>
<evidence type="ECO:0000256" key="7">
    <source>
        <dbReference type="SAM" id="MobiDB-lite"/>
    </source>
</evidence>
<dbReference type="GO" id="GO:0019905">
    <property type="term" value="F:syntaxin binding"/>
    <property type="evidence" value="ECO:0007669"/>
    <property type="project" value="TreeGrafter"/>
</dbReference>
<gene>
    <name evidence="10" type="ORF">OsI_14898</name>
</gene>
<dbReference type="AlphaFoldDB" id="B8AVC2"/>
<feature type="compositionally biased region" description="Polar residues" evidence="7">
    <location>
        <begin position="454"/>
        <end position="472"/>
    </location>
</feature>
<keyword evidence="4" id="KW-0653">Protein transport</keyword>
<keyword evidence="3" id="KW-0813">Transport</keyword>
<evidence type="ECO:0000256" key="8">
    <source>
        <dbReference type="SAM" id="SignalP"/>
    </source>
</evidence>
<evidence type="ECO:0000256" key="1">
    <source>
        <dbReference type="ARBA" id="ARBA00004601"/>
    </source>
</evidence>
<dbReference type="GO" id="GO:0005829">
    <property type="term" value="C:cytosol"/>
    <property type="evidence" value="ECO:0007669"/>
    <property type="project" value="GOC"/>
</dbReference>
<feature type="signal peptide" evidence="8">
    <location>
        <begin position="1"/>
        <end position="35"/>
    </location>
</feature>
<keyword evidence="5" id="KW-0333">Golgi apparatus</keyword>
<evidence type="ECO:0000256" key="6">
    <source>
        <dbReference type="ARBA" id="ARBA00023054"/>
    </source>
</evidence>
<evidence type="ECO:0000259" key="9">
    <source>
        <dbReference type="Pfam" id="PF07928"/>
    </source>
</evidence>
<dbReference type="GO" id="GO:0000938">
    <property type="term" value="C:GARP complex"/>
    <property type="evidence" value="ECO:0007669"/>
    <property type="project" value="InterPro"/>
</dbReference>
<dbReference type="GO" id="GO:0015031">
    <property type="term" value="P:protein transport"/>
    <property type="evidence" value="ECO:0007669"/>
    <property type="project" value="UniProtKB-KW"/>
</dbReference>
<dbReference type="STRING" id="39946.B8AVC2"/>
<feature type="domain" description="Vacuolar protein sorting-associated protein 54 C-terminal" evidence="9">
    <location>
        <begin position="700"/>
        <end position="830"/>
    </location>
</feature>
<evidence type="ECO:0000256" key="3">
    <source>
        <dbReference type="ARBA" id="ARBA00022448"/>
    </source>
</evidence>
<dbReference type="Gene3D" id="6.10.250.860">
    <property type="match status" value="1"/>
</dbReference>
<evidence type="ECO:0000256" key="4">
    <source>
        <dbReference type="ARBA" id="ARBA00022927"/>
    </source>
</evidence>
<keyword evidence="6" id="KW-0175">Coiled coil</keyword>
<dbReference type="PANTHER" id="PTHR12965:SF0">
    <property type="entry name" value="VACUOLAR PROTEIN SORTING-ASSOCIATED PROTEIN 54"/>
    <property type="match status" value="1"/>
</dbReference>
<keyword evidence="11" id="KW-1185">Reference proteome</keyword>
<accession>B8AVC2</accession>
<dbReference type="GO" id="GO:0006896">
    <property type="term" value="P:Golgi to vacuole transport"/>
    <property type="evidence" value="ECO:0007669"/>
    <property type="project" value="TreeGrafter"/>
</dbReference>
<comment type="subcellular location">
    <subcellularLocation>
        <location evidence="1">Golgi apparatus</location>
        <location evidence="1">trans-Golgi network</location>
    </subcellularLocation>
</comment>
<dbReference type="InterPro" id="IPR039745">
    <property type="entry name" value="Vps54"/>
</dbReference>
<name>B8AVC2_ORYSI</name>
<evidence type="ECO:0000256" key="2">
    <source>
        <dbReference type="ARBA" id="ARBA00009150"/>
    </source>
</evidence>